<reference evidence="1" key="1">
    <citation type="submission" date="2020-07" db="EMBL/GenBank/DDBJ databases">
        <title>Huge and variable diversity of episymbiotic CPR bacteria and DPANN archaea in groundwater ecosystems.</title>
        <authorList>
            <person name="He C.Y."/>
            <person name="Keren R."/>
            <person name="Whittaker M."/>
            <person name="Farag I.F."/>
            <person name="Doudna J."/>
            <person name="Cate J.H.D."/>
            <person name="Banfield J.F."/>
        </authorList>
    </citation>
    <scope>NUCLEOTIDE SEQUENCE</scope>
    <source>
        <strain evidence="1">NC_groundwater_1664_Pr3_B-0.1um_52_9</strain>
    </source>
</reference>
<dbReference type="SUPFAM" id="SSF109755">
    <property type="entry name" value="PhoU-like"/>
    <property type="match status" value="1"/>
</dbReference>
<evidence type="ECO:0000313" key="1">
    <source>
        <dbReference type="EMBL" id="MBI5251526.1"/>
    </source>
</evidence>
<proteinExistence type="predicted"/>
<dbReference type="AlphaFoldDB" id="A0A9D6V3Q5"/>
<accession>A0A9D6V3Q5</accession>
<sequence length="244" mass="26903">MKEKQVFFNPFRLISPKLNAEASRLHEIYDSPPAEVTCLEEGLLVMLSKLRESAELTYKSLVLASPEKLERSKILGQEVHDEEKALTGAIVCHPQTTGPVVKALVLFPGKLERIGDFLESVANCSQIRARDGIPLSDKAMTELAQLFDLFIEILTKFSEAILNPRNEPLEDIVAKEKMLAQMTLDFALAHEERLIDGTCVPKASSIYLDILDSVKNSGSHIRSMAESLLTITESHGTGQAVSGN</sequence>
<name>A0A9D6V3Q5_9BACT</name>
<gene>
    <name evidence="1" type="ORF">HY912_18710</name>
</gene>
<dbReference type="InterPro" id="IPR038078">
    <property type="entry name" value="PhoU-like_sf"/>
</dbReference>
<comment type="caution">
    <text evidence="1">The sequence shown here is derived from an EMBL/GenBank/DDBJ whole genome shotgun (WGS) entry which is preliminary data.</text>
</comment>
<dbReference type="Gene3D" id="1.20.58.220">
    <property type="entry name" value="Phosphate transport system protein phou homolog 2, domain 2"/>
    <property type="match status" value="1"/>
</dbReference>
<dbReference type="EMBL" id="JACRDE010000492">
    <property type="protein sequence ID" value="MBI5251526.1"/>
    <property type="molecule type" value="Genomic_DNA"/>
</dbReference>
<evidence type="ECO:0008006" key="3">
    <source>
        <dbReference type="Google" id="ProtNLM"/>
    </source>
</evidence>
<organism evidence="1 2">
    <name type="scientific">Desulfomonile tiedjei</name>
    <dbReference type="NCBI Taxonomy" id="2358"/>
    <lineage>
        <taxon>Bacteria</taxon>
        <taxon>Pseudomonadati</taxon>
        <taxon>Thermodesulfobacteriota</taxon>
        <taxon>Desulfomonilia</taxon>
        <taxon>Desulfomonilales</taxon>
        <taxon>Desulfomonilaceae</taxon>
        <taxon>Desulfomonile</taxon>
    </lineage>
</organism>
<dbReference type="Proteomes" id="UP000807825">
    <property type="component" value="Unassembled WGS sequence"/>
</dbReference>
<evidence type="ECO:0000313" key="2">
    <source>
        <dbReference type="Proteomes" id="UP000807825"/>
    </source>
</evidence>
<protein>
    <recommendedName>
        <fullName evidence="3">PhoU domain-containing protein</fullName>
    </recommendedName>
</protein>